<evidence type="ECO:0000256" key="7">
    <source>
        <dbReference type="ARBA" id="ARBA00023128"/>
    </source>
</evidence>
<dbReference type="GO" id="GO:0007007">
    <property type="term" value="P:inner mitochondrial membrane organization"/>
    <property type="evidence" value="ECO:0007669"/>
    <property type="project" value="TreeGrafter"/>
</dbReference>
<keyword evidence="15" id="KW-1185">Reference proteome</keyword>
<keyword evidence="7" id="KW-0496">Mitochondrion</keyword>
<evidence type="ECO:0000313" key="14">
    <source>
        <dbReference type="EMBL" id="KAF8476368.1"/>
    </source>
</evidence>
<comment type="catalytic activity">
    <reaction evidence="11">
        <text>1'-[1,2-diacyl-sn-glycero-3-phospho],3'-[1-acyl-sn-glycero-3-phospho]-glycerol + a 1,2-diacyl-sn-glycero-3-phosphocholine = a cardiolipin + a 1-acyl-sn-glycero-3-phosphocholine</text>
        <dbReference type="Rhea" id="RHEA:33731"/>
        <dbReference type="ChEBI" id="CHEBI:57643"/>
        <dbReference type="ChEBI" id="CHEBI:58168"/>
        <dbReference type="ChEBI" id="CHEBI:62237"/>
        <dbReference type="ChEBI" id="CHEBI:64743"/>
    </reaction>
    <physiologicalReaction direction="left-to-right" evidence="11">
        <dbReference type="Rhea" id="RHEA:33732"/>
    </physiologicalReaction>
    <physiologicalReaction direction="right-to-left" evidence="11">
        <dbReference type="Rhea" id="RHEA:33733"/>
    </physiologicalReaction>
</comment>
<dbReference type="GO" id="GO:0035965">
    <property type="term" value="P:cardiolipin acyl-chain remodeling"/>
    <property type="evidence" value="ECO:0007669"/>
    <property type="project" value="TreeGrafter"/>
</dbReference>
<feature type="domain" description="Phospholipid/glycerol acyltransferase" evidence="13">
    <location>
        <begin position="51"/>
        <end position="186"/>
    </location>
</feature>
<accession>A0A9P5MRX4</accession>
<reference evidence="14" key="2">
    <citation type="journal article" date="2020" name="Nat. Commun.">
        <title>Large-scale genome sequencing of mycorrhizal fungi provides insights into the early evolution of symbiotic traits.</title>
        <authorList>
            <person name="Miyauchi S."/>
            <person name="Kiss E."/>
            <person name="Kuo A."/>
            <person name="Drula E."/>
            <person name="Kohler A."/>
            <person name="Sanchez-Garcia M."/>
            <person name="Morin E."/>
            <person name="Andreopoulos B."/>
            <person name="Barry K.W."/>
            <person name="Bonito G."/>
            <person name="Buee M."/>
            <person name="Carver A."/>
            <person name="Chen C."/>
            <person name="Cichocki N."/>
            <person name="Clum A."/>
            <person name="Culley D."/>
            <person name="Crous P.W."/>
            <person name="Fauchery L."/>
            <person name="Girlanda M."/>
            <person name="Hayes R.D."/>
            <person name="Keri Z."/>
            <person name="LaButti K."/>
            <person name="Lipzen A."/>
            <person name="Lombard V."/>
            <person name="Magnuson J."/>
            <person name="Maillard F."/>
            <person name="Murat C."/>
            <person name="Nolan M."/>
            <person name="Ohm R.A."/>
            <person name="Pangilinan J."/>
            <person name="Pereira M.F."/>
            <person name="Perotto S."/>
            <person name="Peter M."/>
            <person name="Pfister S."/>
            <person name="Riley R."/>
            <person name="Sitrit Y."/>
            <person name="Stielow J.B."/>
            <person name="Szollosi G."/>
            <person name="Zifcakova L."/>
            <person name="Stursova M."/>
            <person name="Spatafora J.W."/>
            <person name="Tedersoo L."/>
            <person name="Vaario L.M."/>
            <person name="Yamada A."/>
            <person name="Yan M."/>
            <person name="Wang P."/>
            <person name="Xu J."/>
            <person name="Bruns T."/>
            <person name="Baldrian P."/>
            <person name="Vilgalys R."/>
            <person name="Dunand C."/>
            <person name="Henrissat B."/>
            <person name="Grigoriev I.V."/>
            <person name="Hibbett D."/>
            <person name="Nagy L.G."/>
            <person name="Martin F.M."/>
        </authorList>
    </citation>
    <scope>NUCLEOTIDE SEQUENCE</scope>
    <source>
        <strain evidence="14">Prilba</strain>
    </source>
</reference>
<proteinExistence type="inferred from homology"/>
<dbReference type="SUPFAM" id="SSF69593">
    <property type="entry name" value="Glycerol-3-phosphate (1)-acyltransferase"/>
    <property type="match status" value="1"/>
</dbReference>
<evidence type="ECO:0000256" key="4">
    <source>
        <dbReference type="ARBA" id="ARBA00022787"/>
    </source>
</evidence>
<dbReference type="GO" id="GO:0047184">
    <property type="term" value="F:1-acylglycerophosphocholine O-acyltransferase activity"/>
    <property type="evidence" value="ECO:0007669"/>
    <property type="project" value="TreeGrafter"/>
</dbReference>
<dbReference type="Proteomes" id="UP000759537">
    <property type="component" value="Unassembled WGS sequence"/>
</dbReference>
<evidence type="ECO:0000256" key="2">
    <source>
        <dbReference type="ARBA" id="ARBA00010524"/>
    </source>
</evidence>
<keyword evidence="9 14" id="KW-0012">Acyltransferase</keyword>
<name>A0A9P5MRX4_9AGAM</name>
<dbReference type="InterPro" id="IPR002123">
    <property type="entry name" value="Plipid/glycerol_acylTrfase"/>
</dbReference>
<evidence type="ECO:0000256" key="10">
    <source>
        <dbReference type="ARBA" id="ARBA00024323"/>
    </source>
</evidence>
<comment type="similarity">
    <text evidence="2 12">Belongs to the taffazin family.</text>
</comment>
<comment type="subcellular location">
    <subcellularLocation>
        <location evidence="1">Mitochondrion inner membrane</location>
        <topology evidence="1">Peripheral membrane protein</topology>
        <orientation evidence="1">Intermembrane side</orientation>
    </subcellularLocation>
    <subcellularLocation>
        <location evidence="10">Mitochondrion outer membrane</location>
        <topology evidence="10">Peripheral membrane protein</topology>
        <orientation evidence="10">Intermembrane side</orientation>
    </subcellularLocation>
</comment>
<dbReference type="GO" id="GO:0005741">
    <property type="term" value="C:mitochondrial outer membrane"/>
    <property type="evidence" value="ECO:0007669"/>
    <property type="project" value="UniProtKB-SubCell"/>
</dbReference>
<dbReference type="PANTHER" id="PTHR12497">
    <property type="entry name" value="TAZ PROTEIN TAFAZZIN"/>
    <property type="match status" value="1"/>
</dbReference>
<dbReference type="OrthoDB" id="193467at2759"/>
<dbReference type="AlphaFoldDB" id="A0A9P5MRX4"/>
<evidence type="ECO:0000256" key="9">
    <source>
        <dbReference type="ARBA" id="ARBA00023315"/>
    </source>
</evidence>
<evidence type="ECO:0000256" key="11">
    <source>
        <dbReference type="ARBA" id="ARBA00047906"/>
    </source>
</evidence>
<evidence type="ECO:0000313" key="15">
    <source>
        <dbReference type="Proteomes" id="UP000759537"/>
    </source>
</evidence>
<keyword evidence="3" id="KW-0808">Transferase</keyword>
<evidence type="ECO:0000256" key="12">
    <source>
        <dbReference type="RuleBase" id="RU365062"/>
    </source>
</evidence>
<sequence length="296" mass="32195">MQQVLSAATVAAIGLTCKAYLHSGLCSISVRGLPYLMDALENPERVSGQGVLTVSNHLSTLDDPLTWGILPARTYLHSHLTRWTLGASDIMFTNPVFSAFFRKGQVIETFRGAGVHQPAVDLAIEKLRAGAWIHLFGEGKVCQSDTYKADPQTGIARLQRFKWGIGRILMEAPHLPTIIPMWITGFDKLMPEGRRAPWKFLPRPGARLSVTFGAPLSPAAVRATMGSGTELGLGQWHDGEVGQVKGEVDADAEAEAEVKVRIALTELVQRAVEGLGRQVSGDLLNGSLPHHHQQRT</sequence>
<keyword evidence="4" id="KW-1000">Mitochondrion outer membrane</keyword>
<comment type="caution">
    <text evidence="14">The sequence shown here is derived from an EMBL/GenBank/DDBJ whole genome shotgun (WGS) entry which is preliminary data.</text>
</comment>
<reference evidence="14" key="1">
    <citation type="submission" date="2019-10" db="EMBL/GenBank/DDBJ databases">
        <authorList>
            <consortium name="DOE Joint Genome Institute"/>
            <person name="Kuo A."/>
            <person name="Miyauchi S."/>
            <person name="Kiss E."/>
            <person name="Drula E."/>
            <person name="Kohler A."/>
            <person name="Sanchez-Garcia M."/>
            <person name="Andreopoulos B."/>
            <person name="Barry K.W."/>
            <person name="Bonito G."/>
            <person name="Buee M."/>
            <person name="Carver A."/>
            <person name="Chen C."/>
            <person name="Cichocki N."/>
            <person name="Clum A."/>
            <person name="Culley D."/>
            <person name="Crous P.W."/>
            <person name="Fauchery L."/>
            <person name="Girlanda M."/>
            <person name="Hayes R."/>
            <person name="Keri Z."/>
            <person name="LaButti K."/>
            <person name="Lipzen A."/>
            <person name="Lombard V."/>
            <person name="Magnuson J."/>
            <person name="Maillard F."/>
            <person name="Morin E."/>
            <person name="Murat C."/>
            <person name="Nolan M."/>
            <person name="Ohm R."/>
            <person name="Pangilinan J."/>
            <person name="Pereira M."/>
            <person name="Perotto S."/>
            <person name="Peter M."/>
            <person name="Riley R."/>
            <person name="Sitrit Y."/>
            <person name="Stielow B."/>
            <person name="Szollosi G."/>
            <person name="Zifcakova L."/>
            <person name="Stursova M."/>
            <person name="Spatafora J.W."/>
            <person name="Tedersoo L."/>
            <person name="Vaario L.-M."/>
            <person name="Yamada A."/>
            <person name="Yan M."/>
            <person name="Wang P."/>
            <person name="Xu J."/>
            <person name="Bruns T."/>
            <person name="Baldrian P."/>
            <person name="Vilgalys R."/>
            <person name="Henrissat B."/>
            <person name="Grigoriev I.V."/>
            <person name="Hibbett D."/>
            <person name="Nagy L.G."/>
            <person name="Martin F.M."/>
        </authorList>
    </citation>
    <scope>NUCLEOTIDE SEQUENCE</scope>
    <source>
        <strain evidence="14">Prilba</strain>
    </source>
</reference>
<dbReference type="GO" id="GO:0005743">
    <property type="term" value="C:mitochondrial inner membrane"/>
    <property type="evidence" value="ECO:0007669"/>
    <property type="project" value="UniProtKB-SubCell"/>
</dbReference>
<dbReference type="PRINTS" id="PR00979">
    <property type="entry name" value="TAFAZZIN"/>
</dbReference>
<dbReference type="Pfam" id="PF01553">
    <property type="entry name" value="Acyltransferase"/>
    <property type="match status" value="1"/>
</dbReference>
<dbReference type="InterPro" id="IPR000872">
    <property type="entry name" value="Tafazzin"/>
</dbReference>
<evidence type="ECO:0000256" key="6">
    <source>
        <dbReference type="ARBA" id="ARBA00023098"/>
    </source>
</evidence>
<evidence type="ECO:0000256" key="5">
    <source>
        <dbReference type="ARBA" id="ARBA00022792"/>
    </source>
</evidence>
<dbReference type="PANTHER" id="PTHR12497:SF0">
    <property type="entry name" value="TAFAZZIN"/>
    <property type="match status" value="1"/>
</dbReference>
<evidence type="ECO:0000256" key="8">
    <source>
        <dbReference type="ARBA" id="ARBA00023136"/>
    </source>
</evidence>
<gene>
    <name evidence="14" type="ORF">DFH94DRAFT_109717</name>
</gene>
<keyword evidence="8" id="KW-0472">Membrane</keyword>
<dbReference type="SMART" id="SM00563">
    <property type="entry name" value="PlsC"/>
    <property type="match status" value="1"/>
</dbReference>
<evidence type="ECO:0000259" key="13">
    <source>
        <dbReference type="SMART" id="SM00563"/>
    </source>
</evidence>
<dbReference type="CDD" id="cd07989">
    <property type="entry name" value="LPLAT_AGPAT-like"/>
    <property type="match status" value="1"/>
</dbReference>
<evidence type="ECO:0000256" key="3">
    <source>
        <dbReference type="ARBA" id="ARBA00022679"/>
    </source>
</evidence>
<keyword evidence="6" id="KW-0443">Lipid metabolism</keyword>
<organism evidence="14 15">
    <name type="scientific">Russula ochroleuca</name>
    <dbReference type="NCBI Taxonomy" id="152965"/>
    <lineage>
        <taxon>Eukaryota</taxon>
        <taxon>Fungi</taxon>
        <taxon>Dikarya</taxon>
        <taxon>Basidiomycota</taxon>
        <taxon>Agaricomycotina</taxon>
        <taxon>Agaricomycetes</taxon>
        <taxon>Russulales</taxon>
        <taxon>Russulaceae</taxon>
        <taxon>Russula</taxon>
    </lineage>
</organism>
<evidence type="ECO:0000256" key="1">
    <source>
        <dbReference type="ARBA" id="ARBA00004137"/>
    </source>
</evidence>
<protein>
    <recommendedName>
        <fullName evidence="12">Tafazzin family protein</fullName>
    </recommendedName>
</protein>
<dbReference type="EMBL" id="WHVB01000015">
    <property type="protein sequence ID" value="KAF8476368.1"/>
    <property type="molecule type" value="Genomic_DNA"/>
</dbReference>
<keyword evidence="5" id="KW-0999">Mitochondrion inner membrane</keyword>